<evidence type="ECO:0000256" key="9">
    <source>
        <dbReference type="PROSITE-ProRule" id="PRU00283"/>
    </source>
</evidence>
<dbReference type="SMART" id="SM00129">
    <property type="entry name" value="KISc"/>
    <property type="match status" value="1"/>
</dbReference>
<evidence type="ECO:0000256" key="2">
    <source>
        <dbReference type="ARBA" id="ARBA00022490"/>
    </source>
</evidence>
<dbReference type="GO" id="GO:0008017">
    <property type="term" value="F:microtubule binding"/>
    <property type="evidence" value="ECO:0007669"/>
    <property type="project" value="InterPro"/>
</dbReference>
<evidence type="ECO:0000256" key="10">
    <source>
        <dbReference type="SAM" id="Coils"/>
    </source>
</evidence>
<dbReference type="InterPro" id="IPR001752">
    <property type="entry name" value="Kinesin_motor_dom"/>
</dbReference>
<dbReference type="Gene3D" id="3.40.850.10">
    <property type="entry name" value="Kinesin motor domain"/>
    <property type="match status" value="1"/>
</dbReference>
<keyword evidence="16" id="KW-1185">Reference proteome</keyword>
<comment type="similarity">
    <text evidence="9">Belongs to the TRAFAC class myosin-kinesin ATPase superfamily. Kinesin family.</text>
</comment>
<sequence length="1295" mass="134338">MAESSITVCVRIRPFSPKEQALLAPTSSYVPFLGDGGLSGGSPAKPYENDLHHTPIHLRPKLLRPIVTPVDDKVLIFDPPDNNPLTRLLATPSYAPGAKRHKDMRYAFDRIFDDSCGQYTVFEGTMKPLLEGVLNGYNASVFAYGATGCGKTHTISGTPSDPGVIFLTMKELYQRIADIQTECDVDIRLSYLEIYNETIRDLLSPNPTPPGSGLALREDTTNKISVVGITEHIPASPEAVLEMLEEGNRRRTMSPTEANAVSSRSHAVLQINVTQRPRTADTVSETTSASLNIIDLAGSERAAATRNNGARMKEGANINKSLLALGNCINALCVTDGRSKHVPYRNSKLTRLLKFSLGGNCRTTMIVCVSPSSAHYEETHNTLKYANQAKNIRTKISRNMLNVDRHVAQYVQAIHELKEEVAELKAKLAERGMLESVGMKRRRIDVQREVEVATSRMQESIEGVKRLVGQKAVAQAELDGANAQLGPVKARLAEIEAELGRAAEEAWKAGVPESEHAPPAHLVTERDLLRAMILSPAERRLGDPLLIDAKRSLDNSVHAAQAFTVAAANNSRFRPPPPPPVLVSTGENGAAAAAAAAGGPVAPYDPDAGPEKPAGAEVRHVGDKLFAELERDRLQALYRASVAGREADARKMCVLGSLAARVHAVLGDVLGELEKKGGEDGDELVGQLKAVLGLNERSFAEVAGIRLEVNLGGMSSSSSLSSIAGGALRKVAANANAAAVAAAAGVMPSARAKVMAGHGRRGRASLLGAPRAVVAIPASIEEGGHSPLSPTPPAASYFAASTIPGPTYTSASSSTRGGSANDGRVGLVEQQQQEQREKDKELGPPAPASASASSVPAYMRATAASNAQARRRSSLANHAVSRMARTGRNSALGSHLGHSSGGESSSPGSPRRAVAGGVGVVASSSSAVLTAAGSRAGGPIGPSGSVPISGRRVVAKTLGGPGGAANVGVGDSSSRRGGVAQQAQRPLSPRRAAGAGTGAVVGAAGQRQQKKAKAFRWADEAGEGCLDDQGQGMMRFAIPPEVNILDLSSSSPLSSPTKRTAPFRRRLTGLHPPSTEVSGGAADPDVSSTSANSGAEWEDVTAVPAPVPAATTPVVSSGLMAPVKGRSVPVRRSTRVSSAAGAHLRAGLFNKAFLAGNKTAVGGSTDTDVDESGEMDQENFGSSGSASTPASISPRVSGGGGGGPSRDPFGEVGNSSTASLDYILDYGTNQGKKNSDGNANVLVPDSTHKSAPYRRESGVGGRAGSGSGSVGPVRRKRRSSAGVGLTLAAASSSPS</sequence>
<evidence type="ECO:0000256" key="4">
    <source>
        <dbReference type="ARBA" id="ARBA00022741"/>
    </source>
</evidence>
<dbReference type="SUPFAM" id="SSF52540">
    <property type="entry name" value="P-loop containing nucleoside triphosphate hydrolases"/>
    <property type="match status" value="1"/>
</dbReference>
<dbReference type="PANTHER" id="PTHR47968">
    <property type="entry name" value="CENTROMERE PROTEIN E"/>
    <property type="match status" value="1"/>
</dbReference>
<reference evidence="14" key="2">
    <citation type="journal article" date="2019" name="IMA Fungus">
        <title>Genome sequencing and comparison of five Tilletia species to identify candidate genes for the detection of regulated species infecting wheat.</title>
        <authorList>
            <person name="Nguyen H.D.T."/>
            <person name="Sultana T."/>
            <person name="Kesanakurti P."/>
            <person name="Hambleton S."/>
        </authorList>
    </citation>
    <scope>NUCLEOTIDE SEQUENCE</scope>
    <source>
        <strain evidence="14">DAOMC 238032</strain>
    </source>
</reference>
<dbReference type="GO" id="GO:0010970">
    <property type="term" value="P:transport along microtubule"/>
    <property type="evidence" value="ECO:0007669"/>
    <property type="project" value="UniProtKB-ARBA"/>
</dbReference>
<feature type="compositionally biased region" description="Low complexity" evidence="11">
    <location>
        <begin position="848"/>
        <end position="868"/>
    </location>
</feature>
<feature type="region of interest" description="Disordered" evidence="11">
    <location>
        <begin position="1159"/>
        <end position="1214"/>
    </location>
</feature>
<keyword evidence="8" id="KW-0206">Cytoskeleton</keyword>
<dbReference type="PROSITE" id="PS00411">
    <property type="entry name" value="KINESIN_MOTOR_1"/>
    <property type="match status" value="1"/>
</dbReference>
<evidence type="ECO:0000256" key="5">
    <source>
        <dbReference type="ARBA" id="ARBA00022840"/>
    </source>
</evidence>
<evidence type="ECO:0000313" key="16">
    <source>
        <dbReference type="Proteomes" id="UP000836402"/>
    </source>
</evidence>
<feature type="region of interest" description="Disordered" evidence="11">
    <location>
        <begin position="959"/>
        <end position="995"/>
    </location>
</feature>
<dbReference type="InterPro" id="IPR027417">
    <property type="entry name" value="P-loop_NTPase"/>
</dbReference>
<evidence type="ECO:0000256" key="11">
    <source>
        <dbReference type="SAM" id="MobiDB-lite"/>
    </source>
</evidence>
<feature type="coiled-coil region" evidence="10">
    <location>
        <begin position="407"/>
        <end position="434"/>
    </location>
</feature>
<feature type="compositionally biased region" description="Gly residues" evidence="11">
    <location>
        <begin position="1258"/>
        <end position="1269"/>
    </location>
</feature>
<reference evidence="14" key="1">
    <citation type="submission" date="2016-04" db="EMBL/GenBank/DDBJ databases">
        <authorList>
            <person name="Nguyen H.D."/>
            <person name="Kesanakurti P."/>
            <person name="Cullis J."/>
            <person name="Levesque C.A."/>
            <person name="Hambleton S."/>
        </authorList>
    </citation>
    <scope>NUCLEOTIDE SEQUENCE</scope>
    <source>
        <strain evidence="14">DAOMC 238032</strain>
    </source>
</reference>
<dbReference type="GO" id="GO:0033047">
    <property type="term" value="P:regulation of mitotic sister chromatid segregation"/>
    <property type="evidence" value="ECO:0007669"/>
    <property type="project" value="UniProtKB-ARBA"/>
</dbReference>
<dbReference type="FunFam" id="3.40.850.10:FF:000090">
    <property type="entry name" value="Kinesin-like protein"/>
    <property type="match status" value="1"/>
</dbReference>
<gene>
    <name evidence="14" type="ORF">A4X03_0g3153</name>
    <name evidence="13" type="ORF">JKIAZH3_G9113</name>
</gene>
<feature type="region of interest" description="Disordered" evidence="11">
    <location>
        <begin position="1047"/>
        <end position="1100"/>
    </location>
</feature>
<evidence type="ECO:0000313" key="15">
    <source>
        <dbReference type="Proteomes" id="UP000077671"/>
    </source>
</evidence>
<keyword evidence="7 9" id="KW-0505">Motor protein</keyword>
<dbReference type="CDD" id="cd01370">
    <property type="entry name" value="KISc_KIP3_like"/>
    <property type="match status" value="1"/>
</dbReference>
<feature type="binding site" evidence="9">
    <location>
        <begin position="145"/>
        <end position="152"/>
    </location>
    <ligand>
        <name>ATP</name>
        <dbReference type="ChEBI" id="CHEBI:30616"/>
    </ligand>
</feature>
<evidence type="ECO:0000256" key="1">
    <source>
        <dbReference type="ARBA" id="ARBA00004245"/>
    </source>
</evidence>
<dbReference type="InterPro" id="IPR027640">
    <property type="entry name" value="Kinesin-like_fam"/>
</dbReference>
<feature type="region of interest" description="Disordered" evidence="11">
    <location>
        <begin position="597"/>
        <end position="616"/>
    </location>
</feature>
<dbReference type="PANTHER" id="PTHR47968:SF13">
    <property type="entry name" value="KINESIN-LIKE PROTEIN KIF19 ISOFORM X1"/>
    <property type="match status" value="1"/>
</dbReference>
<evidence type="ECO:0000256" key="3">
    <source>
        <dbReference type="ARBA" id="ARBA00022701"/>
    </source>
</evidence>
<reference evidence="13" key="3">
    <citation type="submission" date="2020-10" db="EMBL/GenBank/DDBJ databases">
        <authorList>
            <person name="Sedaghatjoo S."/>
        </authorList>
    </citation>
    <scope>NUCLEOTIDE SEQUENCE</scope>
    <source>
        <strain evidence="13">AZH3</strain>
    </source>
</reference>
<dbReference type="Pfam" id="PF00225">
    <property type="entry name" value="Kinesin"/>
    <property type="match status" value="1"/>
</dbReference>
<evidence type="ECO:0000259" key="12">
    <source>
        <dbReference type="PROSITE" id="PS50067"/>
    </source>
</evidence>
<name>A0A177VI91_9BASI</name>
<keyword evidence="6 10" id="KW-0175">Coiled coil</keyword>
<feature type="region of interest" description="Disordered" evidence="11">
    <location>
        <begin position="829"/>
        <end position="878"/>
    </location>
</feature>
<keyword evidence="3" id="KW-0493">Microtubule</keyword>
<protein>
    <recommendedName>
        <fullName evidence="12">Kinesin motor domain-containing protein</fullName>
    </recommendedName>
</protein>
<dbReference type="Proteomes" id="UP000836402">
    <property type="component" value="Unassembled WGS sequence"/>
</dbReference>
<feature type="domain" description="Kinesin motor" evidence="12">
    <location>
        <begin position="5"/>
        <end position="392"/>
    </location>
</feature>
<keyword evidence="4 9" id="KW-0547">Nucleotide-binding</keyword>
<feature type="compositionally biased region" description="Low complexity" evidence="11">
    <location>
        <begin position="597"/>
        <end position="607"/>
    </location>
</feature>
<dbReference type="EMBL" id="LWDD02000349">
    <property type="protein sequence ID" value="KAE8261557.1"/>
    <property type="molecule type" value="Genomic_DNA"/>
</dbReference>
<dbReference type="GO" id="GO:0051656">
    <property type="term" value="P:establishment of organelle localization"/>
    <property type="evidence" value="ECO:0007669"/>
    <property type="project" value="UniProtKB-ARBA"/>
</dbReference>
<dbReference type="InterPro" id="IPR019821">
    <property type="entry name" value="Kinesin_motor_CS"/>
</dbReference>
<comment type="caution">
    <text evidence="14">The sequence shown here is derived from an EMBL/GenBank/DDBJ whole genome shotgun (WGS) entry which is preliminary data.</text>
</comment>
<feature type="compositionally biased region" description="Polar residues" evidence="11">
    <location>
        <begin position="1227"/>
        <end position="1238"/>
    </location>
</feature>
<evidence type="ECO:0000313" key="13">
    <source>
        <dbReference type="EMBL" id="CAD6931967.1"/>
    </source>
</evidence>
<keyword evidence="2" id="KW-0963">Cytoplasm</keyword>
<keyword evidence="5 9" id="KW-0067">ATP-binding</keyword>
<evidence type="ECO:0000256" key="8">
    <source>
        <dbReference type="ARBA" id="ARBA00023212"/>
    </source>
</evidence>
<dbReference type="GO" id="GO:0005524">
    <property type="term" value="F:ATP binding"/>
    <property type="evidence" value="ECO:0007669"/>
    <property type="project" value="UniProtKB-UniRule"/>
</dbReference>
<dbReference type="PROSITE" id="PS50067">
    <property type="entry name" value="KINESIN_MOTOR_2"/>
    <property type="match status" value="1"/>
</dbReference>
<comment type="subcellular location">
    <subcellularLocation>
        <location evidence="1">Cytoplasm</location>
        <location evidence="1">Cytoskeleton</location>
    </subcellularLocation>
</comment>
<feature type="region of interest" description="Disordered" evidence="11">
    <location>
        <begin position="890"/>
        <end position="915"/>
    </location>
</feature>
<evidence type="ECO:0000313" key="14">
    <source>
        <dbReference type="EMBL" id="KAE8261557.1"/>
    </source>
</evidence>
<dbReference type="InterPro" id="IPR036961">
    <property type="entry name" value="Kinesin_motor_dom_sf"/>
</dbReference>
<proteinExistence type="inferred from homology"/>
<dbReference type="PRINTS" id="PR00380">
    <property type="entry name" value="KINESINHEAVY"/>
</dbReference>
<dbReference type="GO" id="GO:0070462">
    <property type="term" value="P:plus-end specific microtubule depolymerization"/>
    <property type="evidence" value="ECO:0007669"/>
    <property type="project" value="UniProtKB-ARBA"/>
</dbReference>
<dbReference type="GO" id="GO:0005634">
    <property type="term" value="C:nucleus"/>
    <property type="evidence" value="ECO:0007669"/>
    <property type="project" value="UniProtKB-ARBA"/>
</dbReference>
<dbReference type="EMBL" id="CAJHJG010003458">
    <property type="protein sequence ID" value="CAD6931967.1"/>
    <property type="molecule type" value="Genomic_DNA"/>
</dbReference>
<feature type="compositionally biased region" description="Low complexity" evidence="11">
    <location>
        <begin position="1047"/>
        <end position="1056"/>
    </location>
</feature>
<dbReference type="GO" id="GO:0061673">
    <property type="term" value="C:mitotic spindle astral microtubule"/>
    <property type="evidence" value="ECO:0007669"/>
    <property type="project" value="UniProtKB-ARBA"/>
</dbReference>
<evidence type="ECO:0000256" key="7">
    <source>
        <dbReference type="ARBA" id="ARBA00023175"/>
    </source>
</evidence>
<organism evidence="14 15">
    <name type="scientific">Tilletia caries</name>
    <name type="common">wheat bunt fungus</name>
    <dbReference type="NCBI Taxonomy" id="13290"/>
    <lineage>
        <taxon>Eukaryota</taxon>
        <taxon>Fungi</taxon>
        <taxon>Dikarya</taxon>
        <taxon>Basidiomycota</taxon>
        <taxon>Ustilaginomycotina</taxon>
        <taxon>Exobasidiomycetes</taxon>
        <taxon>Tilletiales</taxon>
        <taxon>Tilletiaceae</taxon>
        <taxon>Tilletia</taxon>
    </lineage>
</organism>
<dbReference type="Proteomes" id="UP000077671">
    <property type="component" value="Unassembled WGS sequence"/>
</dbReference>
<accession>A0A177VI91</accession>
<evidence type="ECO:0000256" key="6">
    <source>
        <dbReference type="ARBA" id="ARBA00023054"/>
    </source>
</evidence>
<feature type="compositionally biased region" description="Acidic residues" evidence="11">
    <location>
        <begin position="1167"/>
        <end position="1177"/>
    </location>
</feature>
<feature type="compositionally biased region" description="Low complexity" evidence="11">
    <location>
        <begin position="1181"/>
        <end position="1194"/>
    </location>
</feature>
<feature type="region of interest" description="Disordered" evidence="11">
    <location>
        <begin position="1226"/>
        <end position="1295"/>
    </location>
</feature>
<dbReference type="GO" id="GO:0035371">
    <property type="term" value="C:microtubule plus-end"/>
    <property type="evidence" value="ECO:0007669"/>
    <property type="project" value="UniProtKB-ARBA"/>
</dbReference>
<feature type="compositionally biased region" description="Low complexity" evidence="11">
    <location>
        <begin position="966"/>
        <end position="979"/>
    </location>
</feature>
<dbReference type="GO" id="GO:0090307">
    <property type="term" value="P:mitotic spindle assembly"/>
    <property type="evidence" value="ECO:0007669"/>
    <property type="project" value="UniProtKB-ARBA"/>
</dbReference>
<dbReference type="GO" id="GO:0008574">
    <property type="term" value="F:plus-end-directed microtubule motor activity"/>
    <property type="evidence" value="ECO:0007669"/>
    <property type="project" value="UniProtKB-ARBA"/>
</dbReference>